<gene>
    <name evidence="5" type="primary">puhA</name>
    <name evidence="4" type="ORF">BV133_762</name>
    <name evidence="5" type="ORF">BVIRIDIS_00200</name>
</gene>
<dbReference type="SUPFAM" id="SSF81490">
    <property type="entry name" value="Photosystem II reaction centre subunit H, transmembrane region"/>
    <property type="match status" value="1"/>
</dbReference>
<evidence type="ECO:0000313" key="5">
    <source>
        <dbReference type="EMBL" id="CUU41035.1"/>
    </source>
</evidence>
<dbReference type="GO" id="GO:0030077">
    <property type="term" value="C:plasma membrane light-harvesting complex"/>
    <property type="evidence" value="ECO:0007669"/>
    <property type="project" value="InterPro"/>
</dbReference>
<proteinExistence type="predicted"/>
<sequence>MYHGALAQHLDIAQLVWYAQWLVIWTVVLLYLRREDRREGYPLVEPLGLVKLAPEDGQVYELPYPKTFVLPHGGTVTVPRRRPETRELKLAQTDGFEGAPLQPTGNPLVDAVGPASYAERAEVVDATVDGKAKIVPLRVATDFSIAEGDVDPRGLPVVAADGVEAGTVTDLWVDRSEHYFRYLELSVAGSARTALIPLGFCDVKKDKIVVTSILSEQFANVPRLQSRDQITLREEDKVSAYYAGGLLYATPERAESLL</sequence>
<dbReference type="CDD" id="cd00226">
    <property type="entry name" value="PRCH"/>
    <property type="match status" value="1"/>
</dbReference>
<dbReference type="EMBL" id="LN907867">
    <property type="protein sequence ID" value="CUU41035.1"/>
    <property type="molecule type" value="Genomic_DNA"/>
</dbReference>
<feature type="transmembrane region" description="Helical" evidence="1">
    <location>
        <begin position="12"/>
        <end position="32"/>
    </location>
</feature>
<evidence type="ECO:0000313" key="4">
    <source>
        <dbReference type="EMBL" id="BAR98355.1"/>
    </source>
</evidence>
<dbReference type="NCBIfam" id="TIGR01150">
    <property type="entry name" value="puhA"/>
    <property type="match status" value="1"/>
</dbReference>
<reference evidence="5" key="2">
    <citation type="submission" date="2015-11" db="EMBL/GenBank/DDBJ databases">
        <authorList>
            <person name="Zhang Y."/>
            <person name="Guo Z."/>
        </authorList>
    </citation>
    <scope>NUCLEOTIDE SEQUENCE</scope>
    <source>
        <strain evidence="5">1</strain>
    </source>
</reference>
<evidence type="ECO:0000256" key="1">
    <source>
        <dbReference type="SAM" id="Phobius"/>
    </source>
</evidence>
<name>A0A0H5B835_BLAVI</name>
<reference evidence="6" key="3">
    <citation type="journal article" date="2016" name="Genome Announc.">
        <title>Revised genome sequence of the purple photosynthetic bacterium Blastochloris viridis.</title>
        <authorList>
            <person name="Liu L.N."/>
            <person name="Faulkner M."/>
            <person name="Liu X."/>
            <person name="Huang F."/>
            <person name="Darby A.C."/>
            <person name="Hall N."/>
        </authorList>
    </citation>
    <scope>NUCLEOTIDE SEQUENCE [LARGE SCALE GENOMIC DNA]</scope>
    <source>
        <strain evidence="6">ATCC 19567 / DSM 133 / F</strain>
    </source>
</reference>
<evidence type="ECO:0000259" key="3">
    <source>
        <dbReference type="Pfam" id="PF05239"/>
    </source>
</evidence>
<dbReference type="Pfam" id="PF05239">
    <property type="entry name" value="PRC"/>
    <property type="match status" value="1"/>
</dbReference>
<dbReference type="PATRIC" id="fig|1079.6.peg.588"/>
<feature type="domain" description="Photosynthetic reaction centre H subunit N-terminal" evidence="2">
    <location>
        <begin position="5"/>
        <end position="139"/>
    </location>
</feature>
<keyword evidence="6" id="KW-1185">Reference proteome</keyword>
<keyword evidence="1" id="KW-0472">Membrane</keyword>
<dbReference type="InterPro" id="IPR011033">
    <property type="entry name" value="PRC_barrel-like_sf"/>
</dbReference>
<dbReference type="AlphaFoldDB" id="A0A0H5B835"/>
<dbReference type="InterPro" id="IPR027275">
    <property type="entry name" value="PRC-brl_dom"/>
</dbReference>
<keyword evidence="1" id="KW-1133">Transmembrane helix</keyword>
<dbReference type="InterPro" id="IPR014747">
    <property type="entry name" value="Bac_photo_RC_H_C"/>
</dbReference>
<evidence type="ECO:0000259" key="2">
    <source>
        <dbReference type="Pfam" id="PF03967"/>
    </source>
</evidence>
<dbReference type="Gene3D" id="3.90.50.10">
    <property type="entry name" value="Photosynthetic Reaction Center, subunit H, domain 2"/>
    <property type="match status" value="1"/>
</dbReference>
<dbReference type="InterPro" id="IPR037097">
    <property type="entry name" value="Photo_RC_H_N_sf"/>
</dbReference>
<dbReference type="Proteomes" id="UP000065734">
    <property type="component" value="Chromosome I"/>
</dbReference>
<dbReference type="Pfam" id="PF03967">
    <property type="entry name" value="PRCH"/>
    <property type="match status" value="1"/>
</dbReference>
<dbReference type="InterPro" id="IPR005652">
    <property type="entry name" value="Photo_RC_H"/>
</dbReference>
<dbReference type="RefSeq" id="WP_055036342.1">
    <property type="nucleotide sequence ID" value="NZ_AP014854.2"/>
</dbReference>
<feature type="domain" description="PRC-barrel" evidence="3">
    <location>
        <begin position="150"/>
        <end position="213"/>
    </location>
</feature>
<protein>
    <submittedName>
        <fullName evidence="5">Photosynthetic reaction center H subunit</fullName>
    </submittedName>
</protein>
<reference evidence="4" key="1">
    <citation type="journal article" date="2015" name="Genome Announc.">
        <title>Complete Genome Sequence of the Bacteriochlorophyll b-Producing Photosynthetic Bacterium Blastochloris viridis.</title>
        <authorList>
            <person name="Tsukatani Y."/>
            <person name="Hirose Y."/>
            <person name="Harada J."/>
            <person name="Misawa N."/>
            <person name="Mori K."/>
            <person name="Inoue K."/>
            <person name="Tamiaki H."/>
        </authorList>
    </citation>
    <scope>NUCLEOTIDE SEQUENCE [LARGE SCALE GENOMIC DNA]</scope>
    <source>
        <strain evidence="4">DSM 133</strain>
    </source>
</reference>
<dbReference type="SMR" id="A0A0H5B835"/>
<accession>A0A0H5B835</accession>
<organism evidence="5 6">
    <name type="scientific">Blastochloris viridis</name>
    <name type="common">Rhodopseudomonas viridis</name>
    <dbReference type="NCBI Taxonomy" id="1079"/>
    <lineage>
        <taxon>Bacteria</taxon>
        <taxon>Pseudomonadati</taxon>
        <taxon>Pseudomonadota</taxon>
        <taxon>Alphaproteobacteria</taxon>
        <taxon>Hyphomicrobiales</taxon>
        <taxon>Blastochloridaceae</taxon>
        <taxon>Blastochloris</taxon>
    </lineage>
</organism>
<dbReference type="OrthoDB" id="8557487at2"/>
<keyword evidence="1" id="KW-0812">Transmembrane</keyword>
<evidence type="ECO:0000313" key="6">
    <source>
        <dbReference type="Proteomes" id="UP000065734"/>
    </source>
</evidence>
<dbReference type="KEGG" id="bvr:BVIR_576"/>
<dbReference type="Gene3D" id="4.10.540.10">
    <property type="entry name" value="Photosynthetic reaction centre, H subunit, N-terminal domain"/>
    <property type="match status" value="1"/>
</dbReference>
<dbReference type="InterPro" id="IPR015810">
    <property type="entry name" value="Photo_RC_H_N"/>
</dbReference>
<dbReference type="GO" id="GO:0019684">
    <property type="term" value="P:photosynthesis, light reaction"/>
    <property type="evidence" value="ECO:0007669"/>
    <property type="project" value="InterPro"/>
</dbReference>
<dbReference type="SUPFAM" id="SSF50346">
    <property type="entry name" value="PRC-barrel domain"/>
    <property type="match status" value="1"/>
</dbReference>
<dbReference type="EMBL" id="AP014854">
    <property type="protein sequence ID" value="BAR98355.1"/>
    <property type="molecule type" value="Genomic_DNA"/>
</dbReference>